<proteinExistence type="predicted"/>
<feature type="compositionally biased region" description="Basic and acidic residues" evidence="1">
    <location>
        <begin position="1"/>
        <end position="11"/>
    </location>
</feature>
<gene>
    <name evidence="2" type="ORF">OS493_032873</name>
</gene>
<reference evidence="2" key="1">
    <citation type="submission" date="2023-01" db="EMBL/GenBank/DDBJ databases">
        <title>Genome assembly of the deep-sea coral Lophelia pertusa.</title>
        <authorList>
            <person name="Herrera S."/>
            <person name="Cordes E."/>
        </authorList>
    </citation>
    <scope>NUCLEOTIDE SEQUENCE</scope>
    <source>
        <strain evidence="2">USNM1676648</strain>
        <tissue evidence="2">Polyp</tissue>
    </source>
</reference>
<sequence length="292" mass="33399">MEMQKSNHERASIGLRQSSDDFQERTKKLKVAEQEIEKERIQTNIDYKFEERKVKEDLISMSRDKKRFAREAKNRGPELPSLNREKTFQGWTTSEKQRLLRSFSTERSHESFPSITCTVANVPQIMKRSISKESQFHNWLVGFQGSKIHLQAHVSKRTINESVLEAAELIDMPLSFANRGSISSITSDGEFDLMDQAFKVESTPLRIDLSGISHNMIDKERSIELPSARISSCSSSRSTEFQTVMDAFSTLKLNEAKTQENETTKCLDENGDTGRSLTRPRRNSAELTPGTW</sequence>
<feature type="compositionally biased region" description="Basic and acidic residues" evidence="1">
    <location>
        <begin position="258"/>
        <end position="268"/>
    </location>
</feature>
<dbReference type="AlphaFoldDB" id="A0A9W9YMF0"/>
<dbReference type="EMBL" id="MU827343">
    <property type="protein sequence ID" value="KAJ7352934.1"/>
    <property type="molecule type" value="Genomic_DNA"/>
</dbReference>
<organism evidence="2 3">
    <name type="scientific">Desmophyllum pertusum</name>
    <dbReference type="NCBI Taxonomy" id="174260"/>
    <lineage>
        <taxon>Eukaryota</taxon>
        <taxon>Metazoa</taxon>
        <taxon>Cnidaria</taxon>
        <taxon>Anthozoa</taxon>
        <taxon>Hexacorallia</taxon>
        <taxon>Scleractinia</taxon>
        <taxon>Caryophylliina</taxon>
        <taxon>Caryophylliidae</taxon>
        <taxon>Desmophyllum</taxon>
    </lineage>
</organism>
<feature type="region of interest" description="Disordered" evidence="1">
    <location>
        <begin position="1"/>
        <end position="26"/>
    </location>
</feature>
<dbReference type="Proteomes" id="UP001163046">
    <property type="component" value="Unassembled WGS sequence"/>
</dbReference>
<accession>A0A9W9YMF0</accession>
<evidence type="ECO:0000256" key="1">
    <source>
        <dbReference type="SAM" id="MobiDB-lite"/>
    </source>
</evidence>
<protein>
    <submittedName>
        <fullName evidence="2">Uncharacterized protein</fullName>
    </submittedName>
</protein>
<comment type="caution">
    <text evidence="2">The sequence shown here is derived from an EMBL/GenBank/DDBJ whole genome shotgun (WGS) entry which is preliminary data.</text>
</comment>
<dbReference type="OrthoDB" id="5958676at2759"/>
<evidence type="ECO:0000313" key="3">
    <source>
        <dbReference type="Proteomes" id="UP001163046"/>
    </source>
</evidence>
<name>A0A9W9YMF0_9CNID</name>
<keyword evidence="3" id="KW-1185">Reference proteome</keyword>
<feature type="region of interest" description="Disordered" evidence="1">
    <location>
        <begin position="258"/>
        <end position="292"/>
    </location>
</feature>
<evidence type="ECO:0000313" key="2">
    <source>
        <dbReference type="EMBL" id="KAJ7352934.1"/>
    </source>
</evidence>